<feature type="transmembrane region" description="Helical" evidence="7">
    <location>
        <begin position="118"/>
        <end position="137"/>
    </location>
</feature>
<dbReference type="InterPro" id="IPR020846">
    <property type="entry name" value="MFS_dom"/>
</dbReference>
<dbReference type="Pfam" id="PF07690">
    <property type="entry name" value="MFS_1"/>
    <property type="match status" value="1"/>
</dbReference>
<keyword evidence="4 7" id="KW-1133">Transmembrane helix</keyword>
<protein>
    <recommendedName>
        <fullName evidence="8">Major facilitator superfamily (MFS) profile domain-containing protein</fullName>
    </recommendedName>
</protein>
<dbReference type="EMBL" id="RWJN01000010">
    <property type="protein sequence ID" value="TCD71055.1"/>
    <property type="molecule type" value="Genomic_DNA"/>
</dbReference>
<sequence length="499" mass="55127">MSDSKHDSGVPSGSTPSIASLEKGEPATANAALAKFTPEQIKKTWRKVDWYIMPVSIMLYLASYIDRANIGNAKVLGLSTDLKLSNNEYNLALSIFFVGYVVFETPSNIILKRFSPRWYIPTMACLWGMVCALFATVNSAKGLIAIRFFLGFAEAGFLPGLVFWMGCWYPRSMQGKRYGLLYCSVSLTGAFGGLLATGIHALDGTHGIPGWKWIFIIEGAITSGFGLIAFFVMSAYPADAPWLSDDEREIIHLSNESDRALKAREGFSTAQIYSAFTDWRTYVWSVMFLATYIPVYSVVLSLPTVVTGLGYKGTSATLMACPPYGLGFFAVLISGWTVDRYGKLFYHYAVGIVVTIIALIVLMAVENLVVRYVMFFFVMFMFVPISVMWAWLSSNFAGTNKRAAAQGVIFSVGNIGGAIGAQIYRAEWAPRYIQGHAINLACYAVALAAGALVWWSYKRDNHLRDQAASEADLGEGRPDMLGEDLGDLGDRHPRFRYYL</sequence>
<dbReference type="Gene3D" id="1.20.1250.20">
    <property type="entry name" value="MFS general substrate transporter like domains"/>
    <property type="match status" value="2"/>
</dbReference>
<keyword evidence="10" id="KW-1185">Reference proteome</keyword>
<evidence type="ECO:0000256" key="4">
    <source>
        <dbReference type="ARBA" id="ARBA00022989"/>
    </source>
</evidence>
<accession>A0A4R0RW67</accession>
<evidence type="ECO:0000256" key="1">
    <source>
        <dbReference type="ARBA" id="ARBA00004141"/>
    </source>
</evidence>
<keyword evidence="3 7" id="KW-0812">Transmembrane</keyword>
<feature type="transmembrane region" description="Helical" evidence="7">
    <location>
        <begin position="436"/>
        <end position="457"/>
    </location>
</feature>
<feature type="transmembrane region" description="Helical" evidence="7">
    <location>
        <begin position="91"/>
        <end position="111"/>
    </location>
</feature>
<dbReference type="Proteomes" id="UP000292702">
    <property type="component" value="Unassembled WGS sequence"/>
</dbReference>
<dbReference type="PANTHER" id="PTHR43791:SF36">
    <property type="entry name" value="TRANSPORTER, PUTATIVE (AFU_ORTHOLOGUE AFUA_6G08340)-RELATED"/>
    <property type="match status" value="1"/>
</dbReference>
<comment type="subcellular location">
    <subcellularLocation>
        <location evidence="1">Membrane</location>
        <topology evidence="1">Multi-pass membrane protein</topology>
    </subcellularLocation>
</comment>
<evidence type="ECO:0000313" key="9">
    <source>
        <dbReference type="EMBL" id="TCD71055.1"/>
    </source>
</evidence>
<evidence type="ECO:0000256" key="3">
    <source>
        <dbReference type="ARBA" id="ARBA00022692"/>
    </source>
</evidence>
<feature type="transmembrane region" description="Helical" evidence="7">
    <location>
        <begin position="143"/>
        <end position="167"/>
    </location>
</feature>
<evidence type="ECO:0000256" key="2">
    <source>
        <dbReference type="ARBA" id="ARBA00022448"/>
    </source>
</evidence>
<dbReference type="InterPro" id="IPR011701">
    <property type="entry name" value="MFS"/>
</dbReference>
<feature type="transmembrane region" description="Helical" evidence="7">
    <location>
        <begin position="345"/>
        <end position="365"/>
    </location>
</feature>
<proteinExistence type="predicted"/>
<feature type="transmembrane region" description="Helical" evidence="7">
    <location>
        <begin position="48"/>
        <end position="65"/>
    </location>
</feature>
<keyword evidence="5 7" id="KW-0472">Membrane</keyword>
<comment type="caution">
    <text evidence="9">The sequence shown here is derived from an EMBL/GenBank/DDBJ whole genome shotgun (WGS) entry which is preliminary data.</text>
</comment>
<evidence type="ECO:0000313" key="10">
    <source>
        <dbReference type="Proteomes" id="UP000292702"/>
    </source>
</evidence>
<feature type="region of interest" description="Disordered" evidence="6">
    <location>
        <begin position="1"/>
        <end position="21"/>
    </location>
</feature>
<dbReference type="AlphaFoldDB" id="A0A4R0RW67"/>
<dbReference type="InterPro" id="IPR036259">
    <property type="entry name" value="MFS_trans_sf"/>
</dbReference>
<reference evidence="9 10" key="1">
    <citation type="submission" date="2018-11" db="EMBL/GenBank/DDBJ databases">
        <title>Genome assembly of Steccherinum ochraceum LE-BIN_3174, the white-rot fungus of the Steccherinaceae family (The Residual Polyporoid clade, Polyporales, Basidiomycota).</title>
        <authorList>
            <person name="Fedorova T.V."/>
            <person name="Glazunova O.A."/>
            <person name="Landesman E.O."/>
            <person name="Moiseenko K.V."/>
            <person name="Psurtseva N.V."/>
            <person name="Savinova O.S."/>
            <person name="Shakhova N.V."/>
            <person name="Tyazhelova T.V."/>
            <person name="Vasina D.V."/>
        </authorList>
    </citation>
    <scope>NUCLEOTIDE SEQUENCE [LARGE SCALE GENOMIC DNA]</scope>
    <source>
        <strain evidence="9 10">LE-BIN_3174</strain>
    </source>
</reference>
<dbReference type="FunFam" id="1.20.1250.20:FF:000013">
    <property type="entry name" value="MFS general substrate transporter"/>
    <property type="match status" value="1"/>
</dbReference>
<feature type="transmembrane region" description="Helical" evidence="7">
    <location>
        <begin position="179"/>
        <end position="201"/>
    </location>
</feature>
<feature type="domain" description="Major facilitator superfamily (MFS) profile" evidence="8">
    <location>
        <begin position="52"/>
        <end position="462"/>
    </location>
</feature>
<dbReference type="GO" id="GO:0016020">
    <property type="term" value="C:membrane"/>
    <property type="evidence" value="ECO:0007669"/>
    <property type="project" value="UniProtKB-SubCell"/>
</dbReference>
<feature type="transmembrane region" description="Helical" evidence="7">
    <location>
        <begin position="404"/>
        <end position="424"/>
    </location>
</feature>
<name>A0A4R0RW67_9APHY</name>
<dbReference type="SUPFAM" id="SSF103473">
    <property type="entry name" value="MFS general substrate transporter"/>
    <property type="match status" value="1"/>
</dbReference>
<dbReference type="FunFam" id="1.20.1250.20:FF:000057">
    <property type="entry name" value="MFS general substrate transporter"/>
    <property type="match status" value="1"/>
</dbReference>
<evidence type="ECO:0000256" key="5">
    <source>
        <dbReference type="ARBA" id="ARBA00023136"/>
    </source>
</evidence>
<dbReference type="OrthoDB" id="2962993at2759"/>
<evidence type="ECO:0000259" key="8">
    <source>
        <dbReference type="PROSITE" id="PS50850"/>
    </source>
</evidence>
<organism evidence="9 10">
    <name type="scientific">Steccherinum ochraceum</name>
    <dbReference type="NCBI Taxonomy" id="92696"/>
    <lineage>
        <taxon>Eukaryota</taxon>
        <taxon>Fungi</taxon>
        <taxon>Dikarya</taxon>
        <taxon>Basidiomycota</taxon>
        <taxon>Agaricomycotina</taxon>
        <taxon>Agaricomycetes</taxon>
        <taxon>Polyporales</taxon>
        <taxon>Steccherinaceae</taxon>
        <taxon>Steccherinum</taxon>
    </lineage>
</organism>
<feature type="transmembrane region" description="Helical" evidence="7">
    <location>
        <begin position="314"/>
        <end position="333"/>
    </location>
</feature>
<dbReference type="GO" id="GO:0022857">
    <property type="term" value="F:transmembrane transporter activity"/>
    <property type="evidence" value="ECO:0007669"/>
    <property type="project" value="InterPro"/>
</dbReference>
<feature type="transmembrane region" description="Helical" evidence="7">
    <location>
        <begin position="213"/>
        <end position="233"/>
    </location>
</feature>
<gene>
    <name evidence="9" type="ORF">EIP91_000147</name>
</gene>
<feature type="transmembrane region" description="Helical" evidence="7">
    <location>
        <begin position="282"/>
        <end position="302"/>
    </location>
</feature>
<dbReference type="PANTHER" id="PTHR43791">
    <property type="entry name" value="PERMEASE-RELATED"/>
    <property type="match status" value="1"/>
</dbReference>
<feature type="transmembrane region" description="Helical" evidence="7">
    <location>
        <begin position="371"/>
        <end position="392"/>
    </location>
</feature>
<evidence type="ECO:0000256" key="7">
    <source>
        <dbReference type="SAM" id="Phobius"/>
    </source>
</evidence>
<keyword evidence="2" id="KW-0813">Transport</keyword>
<evidence type="ECO:0000256" key="6">
    <source>
        <dbReference type="SAM" id="MobiDB-lite"/>
    </source>
</evidence>
<dbReference type="PROSITE" id="PS50850">
    <property type="entry name" value="MFS"/>
    <property type="match status" value="1"/>
</dbReference>